<protein>
    <submittedName>
        <fullName evidence="1">Uncharacterized protein</fullName>
    </submittedName>
</protein>
<reference evidence="1" key="1">
    <citation type="journal article" date="2014" name="PLoS ONE">
        <title>Transcriptome-Based Identification of ABC Transporters in the Western Tarnished Plant Bug Lygus hesperus.</title>
        <authorList>
            <person name="Hull J.J."/>
            <person name="Chaney K."/>
            <person name="Geib S.M."/>
            <person name="Fabrick J.A."/>
            <person name="Brent C.S."/>
            <person name="Walsh D."/>
            <person name="Lavine L.C."/>
        </authorList>
    </citation>
    <scope>NUCLEOTIDE SEQUENCE</scope>
</reference>
<accession>A0A0A9WMP1</accession>
<gene>
    <name evidence="1" type="ORF">CM83_104121</name>
</gene>
<sequence length="221" mass="25402">ELLIRYDASNKTLQCEGIIVSYIYCKNPGLCRAQDKEFFFAFELPKFVPYINNDSLPFKDFVAISTQLVLENIVVTHDTIIKIMEIGHNDELRSALDNISDSLKYSGSTQITTFESEQAFAKHGSSILLQKDVFLIFTEEPSEDVFKSLSIINNGFVLMPKSKHEQVVKNRSKIIFESKVNDVWYCLHSVNHKNYKRQYEVVNLNDSNYLSILENQLTRAG</sequence>
<evidence type="ECO:0000313" key="1">
    <source>
        <dbReference type="EMBL" id="JAG08686.1"/>
    </source>
</evidence>
<proteinExistence type="predicted"/>
<feature type="non-terminal residue" evidence="1">
    <location>
        <position position="221"/>
    </location>
</feature>
<dbReference type="AlphaFoldDB" id="A0A0A9WMP1"/>
<feature type="non-terminal residue" evidence="1">
    <location>
        <position position="1"/>
    </location>
</feature>
<dbReference type="EMBL" id="GBHO01034918">
    <property type="protein sequence ID" value="JAG08686.1"/>
    <property type="molecule type" value="Transcribed_RNA"/>
</dbReference>
<reference evidence="1" key="2">
    <citation type="submission" date="2014-07" db="EMBL/GenBank/DDBJ databases">
        <authorList>
            <person name="Hull J."/>
        </authorList>
    </citation>
    <scope>NUCLEOTIDE SEQUENCE</scope>
</reference>
<name>A0A0A9WMP1_LYGHE</name>
<organism evidence="1">
    <name type="scientific">Lygus hesperus</name>
    <name type="common">Western plant bug</name>
    <dbReference type="NCBI Taxonomy" id="30085"/>
    <lineage>
        <taxon>Eukaryota</taxon>
        <taxon>Metazoa</taxon>
        <taxon>Ecdysozoa</taxon>
        <taxon>Arthropoda</taxon>
        <taxon>Hexapoda</taxon>
        <taxon>Insecta</taxon>
        <taxon>Pterygota</taxon>
        <taxon>Neoptera</taxon>
        <taxon>Paraneoptera</taxon>
        <taxon>Hemiptera</taxon>
        <taxon>Heteroptera</taxon>
        <taxon>Panheteroptera</taxon>
        <taxon>Cimicomorpha</taxon>
        <taxon>Miridae</taxon>
        <taxon>Mirini</taxon>
        <taxon>Lygus</taxon>
    </lineage>
</organism>